<reference evidence="2" key="1">
    <citation type="submission" date="2015-07" db="EMBL/GenBank/DDBJ databases">
        <title>Draft genome sequence of the purine-degrading Gottschalkia purinilyticum DSM 1384 (formerly Clostridium purinilyticum).</title>
        <authorList>
            <person name="Poehlein A."/>
            <person name="Schiel-Bengelsdorf B."/>
            <person name="Bengelsdorf F.R."/>
            <person name="Daniel R."/>
            <person name="Duerre P."/>
        </authorList>
    </citation>
    <scope>NUCLEOTIDE SEQUENCE [LARGE SCALE GENOMIC DNA]</scope>
    <source>
        <strain evidence="2">DSM 1384</strain>
    </source>
</reference>
<gene>
    <name evidence="1" type="ORF">CLPU_15c00770</name>
</gene>
<dbReference type="RefSeq" id="WP_050356164.1">
    <property type="nucleotide sequence ID" value="NZ_LGSS01000015.1"/>
</dbReference>
<comment type="caution">
    <text evidence="1">The sequence shown here is derived from an EMBL/GenBank/DDBJ whole genome shotgun (WGS) entry which is preliminary data.</text>
</comment>
<name>A0A0L0W817_GOTPU</name>
<protein>
    <submittedName>
        <fullName evidence="1">Uncharacterized protein</fullName>
    </submittedName>
</protein>
<proteinExistence type="predicted"/>
<keyword evidence="2" id="KW-1185">Reference proteome</keyword>
<evidence type="ECO:0000313" key="2">
    <source>
        <dbReference type="Proteomes" id="UP000037267"/>
    </source>
</evidence>
<sequence length="63" mass="7211">MYDIDILAQIGNMKDIDYKNALAIASLIEVLVDKEIISRSDVSKKAKILDDMSIREIELMKNR</sequence>
<dbReference type="EMBL" id="LGSS01000015">
    <property type="protein sequence ID" value="KNF07582.1"/>
    <property type="molecule type" value="Genomic_DNA"/>
</dbReference>
<organism evidence="1 2">
    <name type="scientific">Gottschalkia purinilytica</name>
    <name type="common">Clostridium purinilyticum</name>
    <dbReference type="NCBI Taxonomy" id="1503"/>
    <lineage>
        <taxon>Bacteria</taxon>
        <taxon>Bacillati</taxon>
        <taxon>Bacillota</taxon>
        <taxon>Tissierellia</taxon>
        <taxon>Tissierellales</taxon>
        <taxon>Gottschalkiaceae</taxon>
        <taxon>Gottschalkia</taxon>
    </lineage>
</organism>
<dbReference type="Proteomes" id="UP000037267">
    <property type="component" value="Unassembled WGS sequence"/>
</dbReference>
<evidence type="ECO:0000313" key="1">
    <source>
        <dbReference type="EMBL" id="KNF07582.1"/>
    </source>
</evidence>
<accession>A0A0L0W817</accession>
<dbReference type="AlphaFoldDB" id="A0A0L0W817"/>